<dbReference type="AlphaFoldDB" id="A0A7Z0TV21"/>
<proteinExistence type="predicted"/>
<keyword evidence="2" id="KW-1185">Reference proteome</keyword>
<dbReference type="EMBL" id="JACCJZ010000019">
    <property type="protein sequence ID" value="NYZ63426.1"/>
    <property type="molecule type" value="Genomic_DNA"/>
</dbReference>
<accession>A0A7Z0TV21</accession>
<comment type="caution">
    <text evidence="1">The sequence shown here is derived from an EMBL/GenBank/DDBJ whole genome shotgun (WGS) entry which is preliminary data.</text>
</comment>
<reference evidence="1 2" key="1">
    <citation type="submission" date="2020-07" db="EMBL/GenBank/DDBJ databases">
        <title>isolation of Luteimonas sp. SJ-16.</title>
        <authorList>
            <person name="Huang X.-X."/>
            <person name="Xu L."/>
            <person name="Sun J.-Q."/>
        </authorList>
    </citation>
    <scope>NUCLEOTIDE SEQUENCE [LARGE SCALE GENOMIC DNA]</scope>
    <source>
        <strain evidence="1 2">SJ-16</strain>
    </source>
</reference>
<gene>
    <name evidence="1" type="ORF">H0E82_11765</name>
</gene>
<sequence>MSIFDIWKSKRPRPIDRVELDKLGPVVWSDDDESWRGSVDGISFFIGIDDSSDYPIQPLIDYTESALLNDWLRDGVSAAKDKYVAQHPQFADELADLSIESVHVYLRKGLRHLNCHLGYGENDRFWALDFIDSRCTGMGFDT</sequence>
<evidence type="ECO:0000313" key="1">
    <source>
        <dbReference type="EMBL" id="NYZ63426.1"/>
    </source>
</evidence>
<protein>
    <submittedName>
        <fullName evidence="1">Uncharacterized protein</fullName>
    </submittedName>
</protein>
<dbReference type="Proteomes" id="UP000589896">
    <property type="component" value="Unassembled WGS sequence"/>
</dbReference>
<name>A0A7Z0TV21_9GAMM</name>
<dbReference type="RefSeq" id="WP_180545654.1">
    <property type="nucleotide sequence ID" value="NZ_JACCJZ010000019.1"/>
</dbReference>
<organism evidence="1 2">
    <name type="scientific">Luteimonas deserti</name>
    <dbReference type="NCBI Taxonomy" id="2752306"/>
    <lineage>
        <taxon>Bacteria</taxon>
        <taxon>Pseudomonadati</taxon>
        <taxon>Pseudomonadota</taxon>
        <taxon>Gammaproteobacteria</taxon>
        <taxon>Lysobacterales</taxon>
        <taxon>Lysobacteraceae</taxon>
        <taxon>Luteimonas</taxon>
    </lineage>
</organism>
<evidence type="ECO:0000313" key="2">
    <source>
        <dbReference type="Proteomes" id="UP000589896"/>
    </source>
</evidence>